<evidence type="ECO:0000313" key="2">
    <source>
        <dbReference type="EMBL" id="KAH3868295.1"/>
    </source>
</evidence>
<gene>
    <name evidence="2" type="ORF">DPMN_031438</name>
</gene>
<evidence type="ECO:0000313" key="3">
    <source>
        <dbReference type="Proteomes" id="UP000828390"/>
    </source>
</evidence>
<organism evidence="2 3">
    <name type="scientific">Dreissena polymorpha</name>
    <name type="common">Zebra mussel</name>
    <name type="synonym">Mytilus polymorpha</name>
    <dbReference type="NCBI Taxonomy" id="45954"/>
    <lineage>
        <taxon>Eukaryota</taxon>
        <taxon>Metazoa</taxon>
        <taxon>Spiralia</taxon>
        <taxon>Lophotrochozoa</taxon>
        <taxon>Mollusca</taxon>
        <taxon>Bivalvia</taxon>
        <taxon>Autobranchia</taxon>
        <taxon>Heteroconchia</taxon>
        <taxon>Euheterodonta</taxon>
        <taxon>Imparidentia</taxon>
        <taxon>Neoheterodontei</taxon>
        <taxon>Myida</taxon>
        <taxon>Dreissenoidea</taxon>
        <taxon>Dreissenidae</taxon>
        <taxon>Dreissena</taxon>
    </lineage>
</organism>
<dbReference type="EMBL" id="JAIWYP010000002">
    <property type="protein sequence ID" value="KAH3868295.1"/>
    <property type="molecule type" value="Genomic_DNA"/>
</dbReference>
<dbReference type="Proteomes" id="UP000828390">
    <property type="component" value="Unassembled WGS sequence"/>
</dbReference>
<name>A0A9D4LZZ8_DREPO</name>
<keyword evidence="3" id="KW-1185">Reference proteome</keyword>
<sequence>MKYGISGSVSPGRGHDSGSPMASSSSHSKSSESVNIRESDMCPLPPSSIQMKLYSAFTRASIGMEKNPL</sequence>
<proteinExistence type="predicted"/>
<protein>
    <submittedName>
        <fullName evidence="2">Uncharacterized protein</fullName>
    </submittedName>
</protein>
<feature type="compositionally biased region" description="Low complexity" evidence="1">
    <location>
        <begin position="17"/>
        <end position="33"/>
    </location>
</feature>
<reference evidence="2" key="1">
    <citation type="journal article" date="2019" name="bioRxiv">
        <title>The Genome of the Zebra Mussel, Dreissena polymorpha: A Resource for Invasive Species Research.</title>
        <authorList>
            <person name="McCartney M.A."/>
            <person name="Auch B."/>
            <person name="Kono T."/>
            <person name="Mallez S."/>
            <person name="Zhang Y."/>
            <person name="Obille A."/>
            <person name="Becker A."/>
            <person name="Abrahante J.E."/>
            <person name="Garbe J."/>
            <person name="Badalamenti J.P."/>
            <person name="Herman A."/>
            <person name="Mangelson H."/>
            <person name="Liachko I."/>
            <person name="Sullivan S."/>
            <person name="Sone E.D."/>
            <person name="Koren S."/>
            <person name="Silverstein K.A.T."/>
            <person name="Beckman K.B."/>
            <person name="Gohl D.M."/>
        </authorList>
    </citation>
    <scope>NUCLEOTIDE SEQUENCE</scope>
    <source>
        <strain evidence="2">Duluth1</strain>
        <tissue evidence="2">Whole animal</tissue>
    </source>
</reference>
<reference evidence="2" key="2">
    <citation type="submission" date="2020-11" db="EMBL/GenBank/DDBJ databases">
        <authorList>
            <person name="McCartney M.A."/>
            <person name="Auch B."/>
            <person name="Kono T."/>
            <person name="Mallez S."/>
            <person name="Becker A."/>
            <person name="Gohl D.M."/>
            <person name="Silverstein K.A.T."/>
            <person name="Koren S."/>
            <person name="Bechman K.B."/>
            <person name="Herman A."/>
            <person name="Abrahante J.E."/>
            <person name="Garbe J."/>
        </authorList>
    </citation>
    <scope>NUCLEOTIDE SEQUENCE</scope>
    <source>
        <strain evidence="2">Duluth1</strain>
        <tissue evidence="2">Whole animal</tissue>
    </source>
</reference>
<accession>A0A9D4LZZ8</accession>
<evidence type="ECO:0000256" key="1">
    <source>
        <dbReference type="SAM" id="MobiDB-lite"/>
    </source>
</evidence>
<dbReference type="AlphaFoldDB" id="A0A9D4LZZ8"/>
<feature type="region of interest" description="Disordered" evidence="1">
    <location>
        <begin position="1"/>
        <end position="42"/>
    </location>
</feature>
<comment type="caution">
    <text evidence="2">The sequence shown here is derived from an EMBL/GenBank/DDBJ whole genome shotgun (WGS) entry which is preliminary data.</text>
</comment>